<dbReference type="Proteomes" id="UP000887159">
    <property type="component" value="Unassembled WGS sequence"/>
</dbReference>
<dbReference type="EMBL" id="BMAU01021036">
    <property type="protein sequence ID" value="GFX87689.1"/>
    <property type="molecule type" value="Genomic_DNA"/>
</dbReference>
<name>A0A8X6UZK9_TRICX</name>
<organism evidence="1 2">
    <name type="scientific">Trichonephila clavipes</name>
    <name type="common">Golden silk orbweaver</name>
    <name type="synonym">Nephila clavipes</name>
    <dbReference type="NCBI Taxonomy" id="2585209"/>
    <lineage>
        <taxon>Eukaryota</taxon>
        <taxon>Metazoa</taxon>
        <taxon>Ecdysozoa</taxon>
        <taxon>Arthropoda</taxon>
        <taxon>Chelicerata</taxon>
        <taxon>Arachnida</taxon>
        <taxon>Araneae</taxon>
        <taxon>Araneomorphae</taxon>
        <taxon>Entelegynae</taxon>
        <taxon>Araneoidea</taxon>
        <taxon>Nephilidae</taxon>
        <taxon>Trichonephila</taxon>
    </lineage>
</organism>
<protein>
    <submittedName>
        <fullName evidence="1">Uncharacterized protein</fullName>
    </submittedName>
</protein>
<proteinExistence type="predicted"/>
<reference evidence="1" key="1">
    <citation type="submission" date="2020-08" db="EMBL/GenBank/DDBJ databases">
        <title>Multicomponent nature underlies the extraordinary mechanical properties of spider dragline silk.</title>
        <authorList>
            <person name="Kono N."/>
            <person name="Nakamura H."/>
            <person name="Mori M."/>
            <person name="Yoshida Y."/>
            <person name="Ohtoshi R."/>
            <person name="Malay A.D."/>
            <person name="Moran D.A.P."/>
            <person name="Tomita M."/>
            <person name="Numata K."/>
            <person name="Arakawa K."/>
        </authorList>
    </citation>
    <scope>NUCLEOTIDE SEQUENCE</scope>
</reference>
<evidence type="ECO:0000313" key="2">
    <source>
        <dbReference type="Proteomes" id="UP000887159"/>
    </source>
</evidence>
<accession>A0A8X6UZK9</accession>
<sequence>MYAQQLARNMRDANRFQIKKEDFDSPGISFTGEIALSKRRICYRSFAETSFFETVTTVWPPRSANLKACDF</sequence>
<evidence type="ECO:0000313" key="1">
    <source>
        <dbReference type="EMBL" id="GFX87689.1"/>
    </source>
</evidence>
<dbReference type="AlphaFoldDB" id="A0A8X6UZK9"/>
<comment type="caution">
    <text evidence="1">The sequence shown here is derived from an EMBL/GenBank/DDBJ whole genome shotgun (WGS) entry which is preliminary data.</text>
</comment>
<gene>
    <name evidence="1" type="ORF">TNCV_2465821</name>
</gene>
<keyword evidence="2" id="KW-1185">Reference proteome</keyword>